<feature type="region of interest" description="Disordered" evidence="1">
    <location>
        <begin position="170"/>
        <end position="252"/>
    </location>
</feature>
<dbReference type="GeneID" id="9809704"/>
<dbReference type="RefSeq" id="XP_003106999.2">
    <property type="nucleotide sequence ID" value="XM_003106951.2"/>
</dbReference>
<evidence type="ECO:0000313" key="3">
    <source>
        <dbReference type="Proteomes" id="UP000483820"/>
    </source>
</evidence>
<protein>
    <submittedName>
        <fullName evidence="2">Uncharacterized protein</fullName>
    </submittedName>
</protein>
<evidence type="ECO:0000256" key="1">
    <source>
        <dbReference type="SAM" id="MobiDB-lite"/>
    </source>
</evidence>
<dbReference type="CTD" id="9809704"/>
<feature type="compositionally biased region" description="Basic and acidic residues" evidence="1">
    <location>
        <begin position="170"/>
        <end position="192"/>
    </location>
</feature>
<proteinExistence type="predicted"/>
<dbReference type="EMBL" id="WUAV01000006">
    <property type="protein sequence ID" value="KAF1745721.1"/>
    <property type="molecule type" value="Genomic_DNA"/>
</dbReference>
<accession>A0A6A5FTK9</accession>
<dbReference type="KEGG" id="crq:GCK72_022168"/>
<dbReference type="AlphaFoldDB" id="A0A6A5FTK9"/>
<name>A0A6A5FTK9_CAERE</name>
<dbReference type="Proteomes" id="UP000483820">
    <property type="component" value="Chromosome X"/>
</dbReference>
<comment type="caution">
    <text evidence="2">The sequence shown here is derived from an EMBL/GenBank/DDBJ whole genome shotgun (WGS) entry which is preliminary data.</text>
</comment>
<organism evidence="2 3">
    <name type="scientific">Caenorhabditis remanei</name>
    <name type="common">Caenorhabditis vulgaris</name>
    <dbReference type="NCBI Taxonomy" id="31234"/>
    <lineage>
        <taxon>Eukaryota</taxon>
        <taxon>Metazoa</taxon>
        <taxon>Ecdysozoa</taxon>
        <taxon>Nematoda</taxon>
        <taxon>Chromadorea</taxon>
        <taxon>Rhabditida</taxon>
        <taxon>Rhabditina</taxon>
        <taxon>Rhabditomorpha</taxon>
        <taxon>Rhabditoidea</taxon>
        <taxon>Rhabditidae</taxon>
        <taxon>Peloderinae</taxon>
        <taxon>Caenorhabditis</taxon>
    </lineage>
</organism>
<reference evidence="2 3" key="1">
    <citation type="submission" date="2019-12" db="EMBL/GenBank/DDBJ databases">
        <title>Chromosome-level assembly of the Caenorhabditis remanei genome.</title>
        <authorList>
            <person name="Teterina A.A."/>
            <person name="Willis J.H."/>
            <person name="Phillips P.C."/>
        </authorList>
    </citation>
    <scope>NUCLEOTIDE SEQUENCE [LARGE SCALE GENOMIC DNA]</scope>
    <source>
        <strain evidence="2 3">PX506</strain>
        <tissue evidence="2">Whole organism</tissue>
    </source>
</reference>
<feature type="compositionally biased region" description="Acidic residues" evidence="1">
    <location>
        <begin position="229"/>
        <end position="246"/>
    </location>
</feature>
<evidence type="ECO:0000313" key="2">
    <source>
        <dbReference type="EMBL" id="KAF1745721.1"/>
    </source>
</evidence>
<sequence length="252" mass="29511">MEVPEQPTDTEVKPTLNVEEEIGTQEDVDRLLLQSMEDEARKDPEKFFMQIMEEGDTNPQRKTIQRVHITRFLEKRLEVLSTIRNKTARQMHEIFRMLKEFNYGWLRQLIALCFYEEHPGFYIVQHCFYLYMMKQIRFQVDDKRLFKNDSIGKQRRKVYYLEKAKEAEDKKAMEAAKKRQDMESEKENKAECGVEEAEDGKAEEAGSESTETTNYGVGTGVKEQGTLETIDEEAPDAEDEAVEEVTESTKTH</sequence>
<gene>
    <name evidence="2" type="ORF">GCK72_022168</name>
</gene>